<name>A0A9D1LX37_9FIRM</name>
<proteinExistence type="predicted"/>
<accession>A0A9D1LX37</accession>
<comment type="caution">
    <text evidence="1">The sequence shown here is derived from an EMBL/GenBank/DDBJ whole genome shotgun (WGS) entry which is preliminary data.</text>
</comment>
<evidence type="ECO:0000313" key="2">
    <source>
        <dbReference type="Proteomes" id="UP000824118"/>
    </source>
</evidence>
<protein>
    <submittedName>
        <fullName evidence="1">Uncharacterized protein</fullName>
    </submittedName>
</protein>
<sequence>MDYIKWSEEYMENAEIIKSNIDKIQERIKNAPPEKKSTFYELLGKYRTIYYESLKTAEFLRNRSVESGTRCRIM</sequence>
<evidence type="ECO:0000313" key="1">
    <source>
        <dbReference type="EMBL" id="HIU49575.1"/>
    </source>
</evidence>
<dbReference type="Proteomes" id="UP000824118">
    <property type="component" value="Unassembled WGS sequence"/>
</dbReference>
<dbReference type="AlphaFoldDB" id="A0A9D1LX37"/>
<gene>
    <name evidence="1" type="ORF">IAD22_00980</name>
</gene>
<dbReference type="EMBL" id="DVNG01000012">
    <property type="protein sequence ID" value="HIU49575.1"/>
    <property type="molecule type" value="Genomic_DNA"/>
</dbReference>
<reference evidence="1" key="1">
    <citation type="submission" date="2020-10" db="EMBL/GenBank/DDBJ databases">
        <authorList>
            <person name="Gilroy R."/>
        </authorList>
    </citation>
    <scope>NUCLEOTIDE SEQUENCE</scope>
    <source>
        <strain evidence="1">ChiGjej1B1-1684</strain>
    </source>
</reference>
<reference evidence="1" key="2">
    <citation type="journal article" date="2021" name="PeerJ">
        <title>Extensive microbial diversity within the chicken gut microbiome revealed by metagenomics and culture.</title>
        <authorList>
            <person name="Gilroy R."/>
            <person name="Ravi A."/>
            <person name="Getino M."/>
            <person name="Pursley I."/>
            <person name="Horton D.L."/>
            <person name="Alikhan N.F."/>
            <person name="Baker D."/>
            <person name="Gharbi K."/>
            <person name="Hall N."/>
            <person name="Watson M."/>
            <person name="Adriaenssens E.M."/>
            <person name="Foster-Nyarko E."/>
            <person name="Jarju S."/>
            <person name="Secka A."/>
            <person name="Antonio M."/>
            <person name="Oren A."/>
            <person name="Chaudhuri R.R."/>
            <person name="La Ragione R."/>
            <person name="Hildebrand F."/>
            <person name="Pallen M.J."/>
        </authorList>
    </citation>
    <scope>NUCLEOTIDE SEQUENCE</scope>
    <source>
        <strain evidence="1">ChiGjej1B1-1684</strain>
    </source>
</reference>
<organism evidence="1 2">
    <name type="scientific">Candidatus Limousia pullorum</name>
    <dbReference type="NCBI Taxonomy" id="2840860"/>
    <lineage>
        <taxon>Bacteria</taxon>
        <taxon>Bacillati</taxon>
        <taxon>Bacillota</taxon>
        <taxon>Clostridia</taxon>
        <taxon>Eubacteriales</taxon>
        <taxon>Oscillospiraceae</taxon>
        <taxon>Oscillospiraceae incertae sedis</taxon>
        <taxon>Candidatus Limousia</taxon>
    </lineage>
</organism>